<organism evidence="10 11">
    <name type="scientific">Bowmanella denitrificans</name>
    <dbReference type="NCBI Taxonomy" id="366582"/>
    <lineage>
        <taxon>Bacteria</taxon>
        <taxon>Pseudomonadati</taxon>
        <taxon>Pseudomonadota</taxon>
        <taxon>Gammaproteobacteria</taxon>
        <taxon>Alteromonadales</taxon>
        <taxon>Alteromonadaceae</taxon>
        <taxon>Bowmanella</taxon>
    </lineage>
</organism>
<proteinExistence type="inferred from homology"/>
<sequence length="965" mass="107056">MIRGSVAIGLLLGTLLCPAKTSATQTAISYALTIPALPLGDALRQLAEQSDYSLLASSDILPDIQSTPLNGEYSLNEALSLLLTGSGVKGLLQDKMILLVAEAARPDKVQAAAMQTTQSATKVLETLVVRGYRDSLSASQAKKRASALVSDAVFAEDISDFPELNLGDALQRLPGMVAERDNGETRQLGLRGLGPNFVRVQVNGVESLATFNSVFDHRGSAGRTRNFDFNIFAAELFRLIQVDKTYAASQDEGGIAGTIDLVTPKPFDYEQEQATFSVKGAYNDLSQAYSPRLSALFSRQYVNLGALLAVAYSETDSSETGHRDWGWRTFSHKLDASIPANTPSQQSADLVGPTVASYTLANRVQQRLGLTSAWQWRVTPLWSLDADLLFAQLQSVDKEYNLANQDPQGLLALQSDAHNTVRFAAFAQADIRSEAKYSEVQTRFINATLKSHYQANERWQWSWLGSLSESQFSSPVHDKIFLQAPHQPFSFDYGDERRLPVNRYGEDLRRADIWQLHRADVREDEIRNRFYTGELNGQLRLNQQLSLQLGLQYKDFLSEGFERRDDVRGLNDLALPFVASALAHPQHPQYQVADVGQSFDLLLSEGLIGRVSGGAFSRELDEASNRPGTAFDVQEQNTALFAQLDFSYRDLRGNLGLRYLDSQVRSRGEALAQTQGGSFTPVSFSNHHHQWLPAFNLAWDLNDSLTLRLAAGRNLSRPGLSDLRATTDVSIADNRVDNGNPNLTPFIATSWDLGAEYYFAEQNFLGLVLYYKDLDSYIVSQTRLVSFDELNLPDSLLTEDRQGQLFALSQPVNGQGGYIQGAELSSRYEWTPGFGLLANYTYASGDTHYQINGQQVRAPLLALSRHTYNLTLYLENAIGGIRLSTTYRDRYFTQPDNINMFSGVNATQFVDAAAFYRLTERLKLSFEALNLTNEPIDLFASPVANRPLVHTQSGRTFQFGISLSL</sequence>
<name>A0ABN0XG87_9ALTE</name>
<dbReference type="PANTHER" id="PTHR40980:SF3">
    <property type="entry name" value="TONB-DEPENDENT RECEPTOR-LIKE BETA-BARREL DOMAIN-CONTAINING PROTEIN"/>
    <property type="match status" value="1"/>
</dbReference>
<accession>A0ABN0XG87</accession>
<evidence type="ECO:0000256" key="5">
    <source>
        <dbReference type="ARBA" id="ARBA00023136"/>
    </source>
</evidence>
<keyword evidence="3" id="KW-0410">Iron transport</keyword>
<gene>
    <name evidence="10" type="ORF">GCM10009092_29690</name>
</gene>
<dbReference type="RefSeq" id="WP_343845966.1">
    <property type="nucleotide sequence ID" value="NZ_BAAAEI010000017.1"/>
</dbReference>
<dbReference type="Pfam" id="PF00593">
    <property type="entry name" value="TonB_dep_Rec_b-barrel"/>
    <property type="match status" value="1"/>
</dbReference>
<keyword evidence="7" id="KW-0798">TonB box</keyword>
<dbReference type="SMART" id="SM00965">
    <property type="entry name" value="STN"/>
    <property type="match status" value="1"/>
</dbReference>
<keyword evidence="11" id="KW-1185">Reference proteome</keyword>
<keyword evidence="2" id="KW-0813">Transport</keyword>
<evidence type="ECO:0000256" key="3">
    <source>
        <dbReference type="ARBA" id="ARBA00022496"/>
    </source>
</evidence>
<dbReference type="CDD" id="cd01347">
    <property type="entry name" value="ligand_gated_channel"/>
    <property type="match status" value="1"/>
</dbReference>
<dbReference type="InterPro" id="IPR010104">
    <property type="entry name" value="TonB_rcpt_bac"/>
</dbReference>
<dbReference type="InterPro" id="IPR011662">
    <property type="entry name" value="Secretin/TonB_short_N"/>
</dbReference>
<dbReference type="Gene3D" id="2.40.170.20">
    <property type="entry name" value="TonB-dependent receptor, beta-barrel domain"/>
    <property type="match status" value="1"/>
</dbReference>
<evidence type="ECO:0000256" key="7">
    <source>
        <dbReference type="RuleBase" id="RU003357"/>
    </source>
</evidence>
<dbReference type="SUPFAM" id="SSF56935">
    <property type="entry name" value="Porins"/>
    <property type="match status" value="1"/>
</dbReference>
<dbReference type="InterPro" id="IPR037066">
    <property type="entry name" value="Plug_dom_sf"/>
</dbReference>
<dbReference type="Gene3D" id="3.55.50.30">
    <property type="match status" value="1"/>
</dbReference>
<feature type="chain" id="PRO_5045429338" evidence="8">
    <location>
        <begin position="20"/>
        <end position="965"/>
    </location>
</feature>
<evidence type="ECO:0000256" key="6">
    <source>
        <dbReference type="ARBA" id="ARBA00023237"/>
    </source>
</evidence>
<keyword evidence="8" id="KW-0732">Signal</keyword>
<evidence type="ECO:0000313" key="11">
    <source>
        <dbReference type="Proteomes" id="UP001501757"/>
    </source>
</evidence>
<keyword evidence="4" id="KW-0408">Iron</keyword>
<evidence type="ECO:0000313" key="10">
    <source>
        <dbReference type="EMBL" id="GAA0363378.1"/>
    </source>
</evidence>
<dbReference type="NCBIfam" id="TIGR01782">
    <property type="entry name" value="TonB-Xanth-Caul"/>
    <property type="match status" value="1"/>
</dbReference>
<feature type="domain" description="Secretin/TonB short N-terminal" evidence="9">
    <location>
        <begin position="52"/>
        <end position="102"/>
    </location>
</feature>
<dbReference type="PANTHER" id="PTHR40980">
    <property type="entry name" value="PLUG DOMAIN-CONTAINING PROTEIN"/>
    <property type="match status" value="1"/>
</dbReference>
<dbReference type="Gene3D" id="2.170.130.10">
    <property type="entry name" value="TonB-dependent receptor, plug domain"/>
    <property type="match status" value="1"/>
</dbReference>
<keyword evidence="5 7" id="KW-0472">Membrane</keyword>
<comment type="caution">
    <text evidence="10">The sequence shown here is derived from an EMBL/GenBank/DDBJ whole genome shotgun (WGS) entry which is preliminary data.</text>
</comment>
<dbReference type="Proteomes" id="UP001501757">
    <property type="component" value="Unassembled WGS sequence"/>
</dbReference>
<evidence type="ECO:0000256" key="4">
    <source>
        <dbReference type="ARBA" id="ARBA00023004"/>
    </source>
</evidence>
<dbReference type="InterPro" id="IPR012910">
    <property type="entry name" value="Plug_dom"/>
</dbReference>
<evidence type="ECO:0000256" key="1">
    <source>
        <dbReference type="ARBA" id="ARBA00004442"/>
    </source>
</evidence>
<reference evidence="10 11" key="1">
    <citation type="journal article" date="2019" name="Int. J. Syst. Evol. Microbiol.">
        <title>The Global Catalogue of Microorganisms (GCM) 10K type strain sequencing project: providing services to taxonomists for standard genome sequencing and annotation.</title>
        <authorList>
            <consortium name="The Broad Institute Genomics Platform"/>
            <consortium name="The Broad Institute Genome Sequencing Center for Infectious Disease"/>
            <person name="Wu L."/>
            <person name="Ma J."/>
        </authorList>
    </citation>
    <scope>NUCLEOTIDE SEQUENCE [LARGE SCALE GENOMIC DNA]</scope>
    <source>
        <strain evidence="10 11">JCM 13378</strain>
    </source>
</reference>
<protein>
    <submittedName>
        <fullName evidence="10">TonB-dependent receptor</fullName>
    </submittedName>
</protein>
<dbReference type="Pfam" id="PF07715">
    <property type="entry name" value="Plug"/>
    <property type="match status" value="1"/>
</dbReference>
<evidence type="ECO:0000259" key="9">
    <source>
        <dbReference type="SMART" id="SM00965"/>
    </source>
</evidence>
<dbReference type="InterPro" id="IPR036942">
    <property type="entry name" value="Beta-barrel_TonB_sf"/>
</dbReference>
<dbReference type="InterPro" id="IPR000531">
    <property type="entry name" value="Beta-barrel_TonB"/>
</dbReference>
<evidence type="ECO:0000256" key="2">
    <source>
        <dbReference type="ARBA" id="ARBA00022448"/>
    </source>
</evidence>
<comment type="subcellular location">
    <subcellularLocation>
        <location evidence="1 7">Cell outer membrane</location>
    </subcellularLocation>
</comment>
<keyword evidence="6" id="KW-0998">Cell outer membrane</keyword>
<feature type="signal peptide" evidence="8">
    <location>
        <begin position="1"/>
        <end position="19"/>
    </location>
</feature>
<keyword evidence="3" id="KW-0406">Ion transport</keyword>
<evidence type="ECO:0000256" key="8">
    <source>
        <dbReference type="SAM" id="SignalP"/>
    </source>
</evidence>
<keyword evidence="10" id="KW-0675">Receptor</keyword>
<comment type="similarity">
    <text evidence="7">Belongs to the TonB-dependent receptor family.</text>
</comment>
<dbReference type="EMBL" id="BAAAEI010000017">
    <property type="protein sequence ID" value="GAA0363378.1"/>
    <property type="molecule type" value="Genomic_DNA"/>
</dbReference>